<evidence type="ECO:0000313" key="10">
    <source>
        <dbReference type="EMBL" id="OVA11459.1"/>
    </source>
</evidence>
<feature type="repeat" description="Solcar" evidence="8">
    <location>
        <begin position="20"/>
        <end position="107"/>
    </location>
</feature>
<accession>A0A200QLY7</accession>
<gene>
    <name evidence="10" type="ORF">BVC80_8577g8</name>
</gene>
<dbReference type="InParanoid" id="A0A200QLY7"/>
<dbReference type="EMBL" id="MVGT01001693">
    <property type="protein sequence ID" value="OVA11459.1"/>
    <property type="molecule type" value="Genomic_DNA"/>
</dbReference>
<keyword evidence="4 8" id="KW-0812">Transmembrane</keyword>
<dbReference type="InterPro" id="IPR050391">
    <property type="entry name" value="Mito_Metabolite_Transporter"/>
</dbReference>
<keyword evidence="5" id="KW-0677">Repeat</keyword>
<dbReference type="OrthoDB" id="6703404at2759"/>
<dbReference type="OMA" id="KIRVMNM"/>
<comment type="subcellular location">
    <subcellularLocation>
        <location evidence="1">Membrane</location>
        <topology evidence="1">Multi-pass membrane protein</topology>
    </subcellularLocation>
</comment>
<evidence type="ECO:0000256" key="9">
    <source>
        <dbReference type="RuleBase" id="RU000488"/>
    </source>
</evidence>
<dbReference type="GO" id="GO:0016020">
    <property type="term" value="C:membrane"/>
    <property type="evidence" value="ECO:0007669"/>
    <property type="project" value="UniProtKB-SubCell"/>
</dbReference>
<keyword evidence="11" id="KW-1185">Reference proteome</keyword>
<dbReference type="Pfam" id="PF00153">
    <property type="entry name" value="Mito_carr"/>
    <property type="match status" value="1"/>
</dbReference>
<dbReference type="PROSITE" id="PS50920">
    <property type="entry name" value="SOLCAR"/>
    <property type="match status" value="1"/>
</dbReference>
<evidence type="ECO:0000256" key="1">
    <source>
        <dbReference type="ARBA" id="ARBA00004141"/>
    </source>
</evidence>
<sequence>MIAMASLSSYDQIKETILEKGLMRDGIGTHVTASFTAGFVPVDVIKIRVMNMKVEAGATPPYSGALDCVMKTIRSEGPISLYKGFIPTILRQGPFNVVLLLHLILLT</sequence>
<dbReference type="Gene3D" id="1.50.40.10">
    <property type="entry name" value="Mitochondrial carrier domain"/>
    <property type="match status" value="1"/>
</dbReference>
<evidence type="ECO:0000256" key="3">
    <source>
        <dbReference type="ARBA" id="ARBA00022448"/>
    </source>
</evidence>
<evidence type="ECO:0000256" key="4">
    <source>
        <dbReference type="ARBA" id="ARBA00022692"/>
    </source>
</evidence>
<dbReference type="Proteomes" id="UP000195402">
    <property type="component" value="Unassembled WGS sequence"/>
</dbReference>
<keyword evidence="3 9" id="KW-0813">Transport</keyword>
<dbReference type="SUPFAM" id="SSF103506">
    <property type="entry name" value="Mitochondrial carrier"/>
    <property type="match status" value="1"/>
</dbReference>
<keyword evidence="6" id="KW-1133">Transmembrane helix</keyword>
<evidence type="ECO:0000256" key="6">
    <source>
        <dbReference type="ARBA" id="ARBA00022989"/>
    </source>
</evidence>
<name>A0A200QLY7_MACCD</name>
<reference evidence="10 11" key="1">
    <citation type="journal article" date="2017" name="Mol. Plant">
        <title>The Genome of Medicinal Plant Macleaya cordata Provides New Insights into Benzylisoquinoline Alkaloids Metabolism.</title>
        <authorList>
            <person name="Liu X."/>
            <person name="Liu Y."/>
            <person name="Huang P."/>
            <person name="Ma Y."/>
            <person name="Qing Z."/>
            <person name="Tang Q."/>
            <person name="Cao H."/>
            <person name="Cheng P."/>
            <person name="Zheng Y."/>
            <person name="Yuan Z."/>
            <person name="Zhou Y."/>
            <person name="Liu J."/>
            <person name="Tang Z."/>
            <person name="Zhuo Y."/>
            <person name="Zhang Y."/>
            <person name="Yu L."/>
            <person name="Huang J."/>
            <person name="Yang P."/>
            <person name="Peng Q."/>
            <person name="Zhang J."/>
            <person name="Jiang W."/>
            <person name="Zhang Z."/>
            <person name="Lin K."/>
            <person name="Ro D.K."/>
            <person name="Chen X."/>
            <person name="Xiong X."/>
            <person name="Shang Y."/>
            <person name="Huang S."/>
            <person name="Zeng J."/>
        </authorList>
    </citation>
    <scope>NUCLEOTIDE SEQUENCE [LARGE SCALE GENOMIC DNA]</scope>
    <source>
        <strain evidence="11">cv. BLH2017</strain>
        <tissue evidence="10">Root</tissue>
    </source>
</reference>
<evidence type="ECO:0000256" key="8">
    <source>
        <dbReference type="PROSITE-ProRule" id="PRU00282"/>
    </source>
</evidence>
<dbReference type="InterPro" id="IPR023395">
    <property type="entry name" value="MCP_dom_sf"/>
</dbReference>
<dbReference type="InterPro" id="IPR018108">
    <property type="entry name" value="MCP_transmembrane"/>
</dbReference>
<protein>
    <submittedName>
        <fullName evidence="10">Mitochondrial substrate/solute carrier</fullName>
    </submittedName>
</protein>
<comment type="caution">
    <text evidence="10">The sequence shown here is derived from an EMBL/GenBank/DDBJ whole genome shotgun (WGS) entry which is preliminary data.</text>
</comment>
<dbReference type="AlphaFoldDB" id="A0A200QLY7"/>
<organism evidence="10 11">
    <name type="scientific">Macleaya cordata</name>
    <name type="common">Five-seeded plume-poppy</name>
    <name type="synonym">Bocconia cordata</name>
    <dbReference type="NCBI Taxonomy" id="56857"/>
    <lineage>
        <taxon>Eukaryota</taxon>
        <taxon>Viridiplantae</taxon>
        <taxon>Streptophyta</taxon>
        <taxon>Embryophyta</taxon>
        <taxon>Tracheophyta</taxon>
        <taxon>Spermatophyta</taxon>
        <taxon>Magnoliopsida</taxon>
        <taxon>Ranunculales</taxon>
        <taxon>Papaveraceae</taxon>
        <taxon>Papaveroideae</taxon>
        <taxon>Macleaya</taxon>
    </lineage>
</organism>
<evidence type="ECO:0000256" key="5">
    <source>
        <dbReference type="ARBA" id="ARBA00022737"/>
    </source>
</evidence>
<proteinExistence type="inferred from homology"/>
<keyword evidence="7 8" id="KW-0472">Membrane</keyword>
<comment type="similarity">
    <text evidence="2 9">Belongs to the mitochondrial carrier (TC 2.A.29) family.</text>
</comment>
<dbReference type="PANTHER" id="PTHR45618">
    <property type="entry name" value="MITOCHONDRIAL DICARBOXYLATE CARRIER-RELATED"/>
    <property type="match status" value="1"/>
</dbReference>
<evidence type="ECO:0000256" key="7">
    <source>
        <dbReference type="ARBA" id="ARBA00023136"/>
    </source>
</evidence>
<evidence type="ECO:0000256" key="2">
    <source>
        <dbReference type="ARBA" id="ARBA00006375"/>
    </source>
</evidence>
<evidence type="ECO:0000313" key="11">
    <source>
        <dbReference type="Proteomes" id="UP000195402"/>
    </source>
</evidence>